<evidence type="ECO:0000256" key="8">
    <source>
        <dbReference type="HAMAP-Rule" id="MF_01937"/>
    </source>
</evidence>
<comment type="subcellular location">
    <subcellularLocation>
        <location evidence="8">Cell membrane</location>
        <topology evidence="8">Multi-pass membrane protein</topology>
    </subcellularLocation>
    <subcellularLocation>
        <location evidence="1">Membrane</location>
        <topology evidence="1">Multi-pass membrane protein</topology>
    </subcellularLocation>
</comment>
<dbReference type="NCBIfam" id="TIGR00751">
    <property type="entry name" value="menA"/>
    <property type="match status" value="1"/>
</dbReference>
<dbReference type="InterPro" id="IPR004657">
    <property type="entry name" value="MenA"/>
</dbReference>
<keyword evidence="5 8" id="KW-0812">Transmembrane</keyword>
<evidence type="ECO:0000313" key="11">
    <source>
        <dbReference type="Proteomes" id="UP000003730"/>
    </source>
</evidence>
<dbReference type="InterPro" id="IPR000537">
    <property type="entry name" value="UbiA_prenyltransferase"/>
</dbReference>
<comment type="catalytic activity">
    <reaction evidence="8">
        <text>an all-trans-polyprenyl diphosphate + 1,4-dihydroxy-2-naphthoate + H(+) = a 2-demethylmenaquinol + CO2 + diphosphate</text>
        <dbReference type="Rhea" id="RHEA:26478"/>
        <dbReference type="Rhea" id="RHEA-COMP:9563"/>
        <dbReference type="Rhea" id="RHEA-COMP:9564"/>
        <dbReference type="ChEBI" id="CHEBI:11173"/>
        <dbReference type="ChEBI" id="CHEBI:15378"/>
        <dbReference type="ChEBI" id="CHEBI:16526"/>
        <dbReference type="ChEBI" id="CHEBI:33019"/>
        <dbReference type="ChEBI" id="CHEBI:55437"/>
        <dbReference type="ChEBI" id="CHEBI:58914"/>
        <dbReference type="EC" id="2.5.1.74"/>
    </reaction>
</comment>
<feature type="transmembrane region" description="Helical" evidence="8">
    <location>
        <begin position="280"/>
        <end position="299"/>
    </location>
</feature>
<comment type="pathway">
    <text evidence="8">Quinol/quinone metabolism; menaquinone biosynthesis; menaquinol from 1,4-dihydroxy-2-naphthoate: step 1/2.</text>
</comment>
<dbReference type="PANTHER" id="PTHR13929:SF0">
    <property type="entry name" value="UBIA PRENYLTRANSFERASE DOMAIN-CONTAINING PROTEIN 1"/>
    <property type="match status" value="1"/>
</dbReference>
<feature type="transmembrane region" description="Helical" evidence="8">
    <location>
        <begin position="90"/>
        <end position="111"/>
    </location>
</feature>
<feature type="transmembrane region" description="Helical" evidence="8">
    <location>
        <begin position="153"/>
        <end position="171"/>
    </location>
</feature>
<dbReference type="PIRSF" id="PIRSF005355">
    <property type="entry name" value="UBIAD1"/>
    <property type="match status" value="1"/>
</dbReference>
<proteinExistence type="inferred from homology"/>
<organism evidence="10 11">
    <name type="scientific">Bizionia argentinensis JUB59</name>
    <dbReference type="NCBI Taxonomy" id="1046627"/>
    <lineage>
        <taxon>Bacteria</taxon>
        <taxon>Pseudomonadati</taxon>
        <taxon>Bacteroidota</taxon>
        <taxon>Flavobacteriia</taxon>
        <taxon>Flavobacteriales</taxon>
        <taxon>Flavobacteriaceae</taxon>
        <taxon>Bizionia</taxon>
    </lineage>
</organism>
<feature type="transmembrane region" description="Helical" evidence="8">
    <location>
        <begin position="38"/>
        <end position="58"/>
    </location>
</feature>
<evidence type="ECO:0000256" key="2">
    <source>
        <dbReference type="ARBA" id="ARBA00022428"/>
    </source>
</evidence>
<dbReference type="Gene3D" id="1.10.357.140">
    <property type="entry name" value="UbiA prenyltransferase"/>
    <property type="match status" value="1"/>
</dbReference>
<comment type="caution">
    <text evidence="10">The sequence shown here is derived from an EMBL/GenBank/DDBJ whole genome shotgun (WGS) entry which is preliminary data.</text>
</comment>
<dbReference type="EC" id="2.5.1.74" evidence="8 9"/>
<dbReference type="AlphaFoldDB" id="G2E9V8"/>
<evidence type="ECO:0000313" key="10">
    <source>
        <dbReference type="EMBL" id="EGV44822.1"/>
    </source>
</evidence>
<feature type="transmembrane region" description="Helical" evidence="8">
    <location>
        <begin position="225"/>
        <end position="245"/>
    </location>
</feature>
<dbReference type="GO" id="GO:0005886">
    <property type="term" value="C:plasma membrane"/>
    <property type="evidence" value="ECO:0007669"/>
    <property type="project" value="UniProtKB-SubCell"/>
</dbReference>
<dbReference type="eggNOG" id="COG1575">
    <property type="taxonomic scope" value="Bacteria"/>
</dbReference>
<dbReference type="Pfam" id="PF01040">
    <property type="entry name" value="UbiA"/>
    <property type="match status" value="1"/>
</dbReference>
<keyword evidence="4 8" id="KW-0808">Transferase</keyword>
<dbReference type="PATRIC" id="fig|1046627.3.peg.333"/>
<dbReference type="STRING" id="1046627.BZARG_319"/>
<protein>
    <recommendedName>
        <fullName evidence="8 9">1,4-dihydroxy-2-naphthoate octaprenyltransferase</fullName>
        <shortName evidence="8">DHNA-octaprenyltransferase</shortName>
        <ecNumber evidence="8 9">2.5.1.74</ecNumber>
    </recommendedName>
</protein>
<keyword evidence="3 8" id="KW-1003">Cell membrane</keyword>
<accession>G2E9V8</accession>
<dbReference type="GO" id="GO:0046428">
    <property type="term" value="F:1,4-dihydroxy-2-naphthoate polyprenyltransferase activity"/>
    <property type="evidence" value="ECO:0007669"/>
    <property type="project" value="UniProtKB-UniRule"/>
</dbReference>
<dbReference type="EMBL" id="AFXZ01000002">
    <property type="protein sequence ID" value="EGV44822.1"/>
    <property type="molecule type" value="Genomic_DNA"/>
</dbReference>
<evidence type="ECO:0000256" key="7">
    <source>
        <dbReference type="ARBA" id="ARBA00023136"/>
    </source>
</evidence>
<feature type="transmembrane region" description="Helical" evidence="8">
    <location>
        <begin position="177"/>
        <end position="196"/>
    </location>
</feature>
<feature type="transmembrane region" description="Helical" evidence="8">
    <location>
        <begin position="117"/>
        <end position="141"/>
    </location>
</feature>
<keyword evidence="7 8" id="KW-0472">Membrane</keyword>
<dbReference type="RefSeq" id="WP_008634310.1">
    <property type="nucleotide sequence ID" value="NZ_AFXZ01000002.1"/>
</dbReference>
<dbReference type="Proteomes" id="UP000003730">
    <property type="component" value="Unassembled WGS sequence"/>
</dbReference>
<keyword evidence="2 8" id="KW-0474">Menaquinone biosynthesis</keyword>
<reference evidence="10 11" key="1">
    <citation type="journal article" date="2008" name="Int. J. Syst. Evol. Microbiol.">
        <title>Bizionia argentinensis sp. nov., isolated from surface marine water in Antarctica.</title>
        <authorList>
            <person name="Bercovich A."/>
            <person name="Vazquez S.C."/>
            <person name="Yankilevich P."/>
            <person name="Coria S.H."/>
            <person name="Foti M."/>
            <person name="Hernandez E."/>
            <person name="Vidal A."/>
            <person name="Ruberto L."/>
            <person name="Melo C."/>
            <person name="Marenssi S."/>
            <person name="Criscuolo M."/>
            <person name="Memoli M."/>
            <person name="Arguelles M."/>
            <person name="Mac Cormack W.P."/>
        </authorList>
    </citation>
    <scope>NUCLEOTIDE SEQUENCE [LARGE SCALE GENOMIC DNA]</scope>
    <source>
        <strain evidence="10 11">JUB59</strain>
    </source>
</reference>
<evidence type="ECO:0000256" key="1">
    <source>
        <dbReference type="ARBA" id="ARBA00004141"/>
    </source>
</evidence>
<gene>
    <name evidence="8 10" type="primary">menA</name>
    <name evidence="10" type="ORF">BZARG_319</name>
</gene>
<evidence type="ECO:0000256" key="9">
    <source>
        <dbReference type="NCBIfam" id="TIGR00751"/>
    </source>
</evidence>
<keyword evidence="6 8" id="KW-1133">Transmembrane helix</keyword>
<dbReference type="UniPathway" id="UPA00079">
    <property type="reaction ID" value="UER00168"/>
</dbReference>
<dbReference type="PANTHER" id="PTHR13929">
    <property type="entry name" value="1,4-DIHYDROXY-2-NAPHTHOATE OCTAPRENYLTRANSFERASE"/>
    <property type="match status" value="1"/>
</dbReference>
<dbReference type="CDD" id="cd13962">
    <property type="entry name" value="PT_UbiA_UBIAD1"/>
    <property type="match status" value="1"/>
</dbReference>
<evidence type="ECO:0000256" key="5">
    <source>
        <dbReference type="ARBA" id="ARBA00022692"/>
    </source>
</evidence>
<feature type="transmembrane region" description="Helical" evidence="8">
    <location>
        <begin position="12"/>
        <end position="32"/>
    </location>
</feature>
<dbReference type="HAMAP" id="MF_01937">
    <property type="entry name" value="MenA_1"/>
    <property type="match status" value="1"/>
</dbReference>
<comment type="function">
    <text evidence="8">Conversion of 1,4-dihydroxy-2-naphthoate (DHNA) to demethylmenaquinone (DMK).</text>
</comment>
<dbReference type="InterPro" id="IPR044878">
    <property type="entry name" value="UbiA_sf"/>
</dbReference>
<evidence type="ECO:0000256" key="4">
    <source>
        <dbReference type="ARBA" id="ARBA00022679"/>
    </source>
</evidence>
<dbReference type="GO" id="GO:0009234">
    <property type="term" value="P:menaquinone biosynthetic process"/>
    <property type="evidence" value="ECO:0007669"/>
    <property type="project" value="UniProtKB-UniRule"/>
</dbReference>
<dbReference type="InterPro" id="IPR026046">
    <property type="entry name" value="UBIAD1"/>
</dbReference>
<sequence length="300" mass="33058">MPSFKHWVSAARVRTLPLSLSGIIIATCFAAYNGFMNWPICILAILTTVALQVLSNFANDYGDGVKGTDNHERIGPQRALQSGAVSAAQMLVAIKINIAIIIILVIALLLTAFGMRYFLYTMGFLVLGGFSVYAAISYTVGDSAYGYRGLGDIFVFIFFGIVSTFGTYFLYALKIDHIIFLPACIIGLLSVAVLNLNNMRDIISDKNANKITLAVKLGLKNAKKYHYFLIGGAIVLSLVFTAFYYVSPFNLLFMVLYIPLVKHLFYVKKTTEPSNLDQELKKVALSTFFLAILMGVGYLI</sequence>
<dbReference type="GO" id="GO:0042371">
    <property type="term" value="P:vitamin K biosynthetic process"/>
    <property type="evidence" value="ECO:0007669"/>
    <property type="project" value="TreeGrafter"/>
</dbReference>
<keyword evidence="11" id="KW-1185">Reference proteome</keyword>
<evidence type="ECO:0000256" key="3">
    <source>
        <dbReference type="ARBA" id="ARBA00022475"/>
    </source>
</evidence>
<name>G2E9V8_9FLAO</name>
<comment type="similarity">
    <text evidence="8">Belongs to the MenA family. Type 1 subfamily.</text>
</comment>
<evidence type="ECO:0000256" key="6">
    <source>
        <dbReference type="ARBA" id="ARBA00022989"/>
    </source>
</evidence>
<dbReference type="OrthoDB" id="9767568at2"/>